<protein>
    <recommendedName>
        <fullName evidence="6">Enhancer of mRNA-decapping protein 4 C-terminal domain-containing protein</fullName>
    </recommendedName>
</protein>
<dbReference type="EMBL" id="JAHIBW010000004">
    <property type="protein sequence ID" value="KAG7311849.1"/>
    <property type="molecule type" value="Genomic_DNA"/>
</dbReference>
<keyword evidence="8" id="KW-1185">Reference proteome</keyword>
<comment type="subcellular location">
    <subcellularLocation>
        <location evidence="1">Cytoplasm</location>
    </subcellularLocation>
</comment>
<feature type="domain" description="Enhancer of mRNA-decapping protein 4 C-terminal" evidence="6">
    <location>
        <begin position="262"/>
        <end position="330"/>
    </location>
</feature>
<dbReference type="Pfam" id="PF21289">
    <property type="entry name" value="EDC4_C"/>
    <property type="match status" value="1"/>
</dbReference>
<dbReference type="Gene3D" id="1.10.220.100">
    <property type="entry name" value="conserved c-terminal region of ge- 1"/>
    <property type="match status" value="1"/>
</dbReference>
<name>A0ABQ7R3L7_PLUXY</name>
<dbReference type="InterPro" id="IPR045152">
    <property type="entry name" value="EDC4-like"/>
</dbReference>
<dbReference type="InterPro" id="IPR049404">
    <property type="entry name" value="EDC4_C"/>
</dbReference>
<keyword evidence="2" id="KW-0963">Cytoplasm</keyword>
<evidence type="ECO:0000259" key="6">
    <source>
        <dbReference type="Pfam" id="PF21289"/>
    </source>
</evidence>
<evidence type="ECO:0000256" key="5">
    <source>
        <dbReference type="SAM" id="MobiDB-lite"/>
    </source>
</evidence>
<reference evidence="7 8" key="1">
    <citation type="submission" date="2021-06" db="EMBL/GenBank/DDBJ databases">
        <title>A haploid diamondback moth (Plutella xylostella L.) genome assembly resolves 31 chromosomes and identifies a diamide resistance mutation.</title>
        <authorList>
            <person name="Ward C.M."/>
            <person name="Perry K.D."/>
            <person name="Baker G."/>
            <person name="Powis K."/>
            <person name="Heckel D.G."/>
            <person name="Baxter S.W."/>
        </authorList>
    </citation>
    <scope>NUCLEOTIDE SEQUENCE [LARGE SCALE GENOMIC DNA]</scope>
    <source>
        <strain evidence="7 8">LV</strain>
        <tissue evidence="7">Single pupa</tissue>
    </source>
</reference>
<comment type="caution">
    <text evidence="7">The sequence shown here is derived from an EMBL/GenBank/DDBJ whole genome shotgun (WGS) entry which is preliminary data.</text>
</comment>
<organism evidence="7 8">
    <name type="scientific">Plutella xylostella</name>
    <name type="common">Diamondback moth</name>
    <name type="synonym">Plutella maculipennis</name>
    <dbReference type="NCBI Taxonomy" id="51655"/>
    <lineage>
        <taxon>Eukaryota</taxon>
        <taxon>Metazoa</taxon>
        <taxon>Ecdysozoa</taxon>
        <taxon>Arthropoda</taxon>
        <taxon>Hexapoda</taxon>
        <taxon>Insecta</taxon>
        <taxon>Pterygota</taxon>
        <taxon>Neoptera</taxon>
        <taxon>Endopterygota</taxon>
        <taxon>Lepidoptera</taxon>
        <taxon>Glossata</taxon>
        <taxon>Ditrysia</taxon>
        <taxon>Yponomeutoidea</taxon>
        <taxon>Plutellidae</taxon>
        <taxon>Plutella</taxon>
    </lineage>
</organism>
<proteinExistence type="predicted"/>
<keyword evidence="4" id="KW-0677">Repeat</keyword>
<sequence length="331" mass="36172">MDYSDKHSGPHDDISPNIKRSKSMQSLRTADMEALSTALEKFHYENEATPYRSRLSESSIEISIINDSDTSRSSDSDMDMCMGGKELRGTEDSGICDRGCSRDADALHALEVKVDKLTERAHHRELLSLGHNKSSYVREANPQMTLFPTTSSELFLEQNEQISALKEEVRSSGQTTERALGRHGQVALDVVHYALAQRLEALHLDPSDEAAQAGAAAAGGTSSRAQALLDALQFRQKTSNLDAVIKTALTEFLQSDMNAAEINEQIKEGDINGSFEKALLASDLSLVMAACRAADPATVFSAACQLQQNVLLSLIQQLATDMVHDTQLKCR</sequence>
<evidence type="ECO:0000256" key="1">
    <source>
        <dbReference type="ARBA" id="ARBA00004496"/>
    </source>
</evidence>
<dbReference type="Gene3D" id="6.10.140.270">
    <property type="match status" value="1"/>
</dbReference>
<dbReference type="Proteomes" id="UP000823941">
    <property type="component" value="Chromosome 4"/>
</dbReference>
<evidence type="ECO:0000256" key="4">
    <source>
        <dbReference type="ARBA" id="ARBA00022737"/>
    </source>
</evidence>
<dbReference type="PANTHER" id="PTHR15598">
    <property type="entry name" value="ENHANCER OF MRNA-DECAPPING PROTEIN 4"/>
    <property type="match status" value="1"/>
</dbReference>
<feature type="region of interest" description="Disordered" evidence="5">
    <location>
        <begin position="1"/>
        <end position="27"/>
    </location>
</feature>
<evidence type="ECO:0000313" key="8">
    <source>
        <dbReference type="Proteomes" id="UP000823941"/>
    </source>
</evidence>
<evidence type="ECO:0000256" key="3">
    <source>
        <dbReference type="ARBA" id="ARBA00022574"/>
    </source>
</evidence>
<evidence type="ECO:0000313" key="7">
    <source>
        <dbReference type="EMBL" id="KAG7311849.1"/>
    </source>
</evidence>
<accession>A0ABQ7R3L7</accession>
<gene>
    <name evidence="7" type="ORF">JYU34_002931</name>
</gene>
<dbReference type="InterPro" id="IPR044938">
    <property type="entry name" value="EDC4_C_sf"/>
</dbReference>
<feature type="compositionally biased region" description="Basic and acidic residues" evidence="5">
    <location>
        <begin position="1"/>
        <end position="14"/>
    </location>
</feature>
<keyword evidence="3" id="KW-0853">WD repeat</keyword>
<evidence type="ECO:0000256" key="2">
    <source>
        <dbReference type="ARBA" id="ARBA00022490"/>
    </source>
</evidence>
<dbReference type="PANTHER" id="PTHR15598:SF5">
    <property type="entry name" value="ENHANCER OF MRNA-DECAPPING PROTEIN 4"/>
    <property type="match status" value="1"/>
</dbReference>